<gene>
    <name evidence="1" type="ORF">ACFPP6_36335</name>
</gene>
<protein>
    <submittedName>
        <fullName evidence="1">Uncharacterized protein</fullName>
    </submittedName>
</protein>
<name>A0ABW0A8F7_9ACTN</name>
<proteinExistence type="predicted"/>
<dbReference type="RefSeq" id="WP_382051126.1">
    <property type="nucleotide sequence ID" value="NZ_JBHSKJ010000057.1"/>
</dbReference>
<accession>A0ABW0A8F7</accession>
<sequence length="168" mass="17862">MTDELSATAQRTWSFSTIAMPRMRVAEVIHQPDPDAYSDLVRNALASGFAWGCEVMPVVTAVVHVVGGCFHALTLTGTNAVVAPEEPVPLSSAWLKAALDSLEAVVIVVPPGTFDEEKLEQADRTDDAYAAHRSALNAVRTGGRLLWAAARIRLDQPPVGASFAGPGR</sequence>
<evidence type="ECO:0000313" key="2">
    <source>
        <dbReference type="Proteomes" id="UP001596222"/>
    </source>
</evidence>
<comment type="caution">
    <text evidence="1">The sequence shown here is derived from an EMBL/GenBank/DDBJ whole genome shotgun (WGS) entry which is preliminary data.</text>
</comment>
<evidence type="ECO:0000313" key="1">
    <source>
        <dbReference type="EMBL" id="MFC5150072.1"/>
    </source>
</evidence>
<dbReference type="EMBL" id="JBHSKJ010000057">
    <property type="protein sequence ID" value="MFC5150072.1"/>
    <property type="molecule type" value="Genomic_DNA"/>
</dbReference>
<reference evidence="2" key="1">
    <citation type="journal article" date="2019" name="Int. J. Syst. Evol. Microbiol.">
        <title>The Global Catalogue of Microorganisms (GCM) 10K type strain sequencing project: providing services to taxonomists for standard genome sequencing and annotation.</title>
        <authorList>
            <consortium name="The Broad Institute Genomics Platform"/>
            <consortium name="The Broad Institute Genome Sequencing Center for Infectious Disease"/>
            <person name="Wu L."/>
            <person name="Ma J."/>
        </authorList>
    </citation>
    <scope>NUCLEOTIDE SEQUENCE [LARGE SCALE GENOMIC DNA]</scope>
    <source>
        <strain evidence="2">CGMCC 4.1641</strain>
    </source>
</reference>
<organism evidence="1 2">
    <name type="scientific">Streptomyces aureoversilis</name>
    <dbReference type="NCBI Taxonomy" id="67277"/>
    <lineage>
        <taxon>Bacteria</taxon>
        <taxon>Bacillati</taxon>
        <taxon>Actinomycetota</taxon>
        <taxon>Actinomycetes</taxon>
        <taxon>Kitasatosporales</taxon>
        <taxon>Streptomycetaceae</taxon>
        <taxon>Streptomyces</taxon>
    </lineage>
</organism>
<keyword evidence="2" id="KW-1185">Reference proteome</keyword>
<dbReference type="Proteomes" id="UP001596222">
    <property type="component" value="Unassembled WGS sequence"/>
</dbReference>